<evidence type="ECO:0000256" key="1">
    <source>
        <dbReference type="SAM" id="SignalP"/>
    </source>
</evidence>
<dbReference type="Proteomes" id="UP000193648">
    <property type="component" value="Unassembled WGS sequence"/>
</dbReference>
<evidence type="ECO:0000313" key="4">
    <source>
        <dbReference type="Proteomes" id="UP000193648"/>
    </source>
</evidence>
<name>A0A1Y2GID9_9FUNG</name>
<comment type="caution">
    <text evidence="2">The sequence shown here is derived from an EMBL/GenBank/DDBJ whole genome shotgun (WGS) entry which is preliminary data.</text>
</comment>
<dbReference type="RefSeq" id="XP_021885182.1">
    <property type="nucleotide sequence ID" value="XM_022022964.1"/>
</dbReference>
<dbReference type="AlphaFoldDB" id="A0A1Y2GID9"/>
<dbReference type="GeneID" id="33564808"/>
<reference evidence="2 4" key="1">
    <citation type="submission" date="2016-07" db="EMBL/GenBank/DDBJ databases">
        <title>Pervasive Adenine N6-methylation of Active Genes in Fungi.</title>
        <authorList>
            <consortium name="DOE Joint Genome Institute"/>
            <person name="Mondo S.J."/>
            <person name="Dannebaum R.O."/>
            <person name="Kuo R.C."/>
            <person name="Labutti K."/>
            <person name="Haridas S."/>
            <person name="Kuo A."/>
            <person name="Salamov A."/>
            <person name="Ahrendt S.R."/>
            <person name="Lipzen A."/>
            <person name="Sullivan W."/>
            <person name="Andreopoulos W.B."/>
            <person name="Clum A."/>
            <person name="Lindquist E."/>
            <person name="Daum C."/>
            <person name="Ramamoorthy G.K."/>
            <person name="Gryganskyi A."/>
            <person name="Culley D."/>
            <person name="Magnuson J.K."/>
            <person name="James T.Y."/>
            <person name="O'Malley M.A."/>
            <person name="Stajich J.E."/>
            <person name="Spatafora J.W."/>
            <person name="Visel A."/>
            <person name="Grigoriev I.V."/>
        </authorList>
    </citation>
    <scope>NUCLEOTIDE SEQUENCE [LARGE SCALE GENOMIC DNA]</scope>
    <source>
        <strain evidence="2 4">NRRL 3116</strain>
    </source>
</reference>
<sequence length="106" mass="11664">MSAIKTLLLISALGVGAIQAICTLHIQLYQPTVNDICVFDFPDCANFTSENASSFGLDVAFDYPTDTPIHRQKTTSQEAQLFKAVYGKQLLGCYDYGTATTTYIRQ</sequence>
<feature type="chain" id="PRO_5011907717" evidence="1">
    <location>
        <begin position="21"/>
        <end position="106"/>
    </location>
</feature>
<accession>A0A1Y2GID9</accession>
<protein>
    <submittedName>
        <fullName evidence="2">Uncharacterized protein</fullName>
    </submittedName>
</protein>
<organism evidence="2 4">
    <name type="scientific">Lobosporangium transversale</name>
    <dbReference type="NCBI Taxonomy" id="64571"/>
    <lineage>
        <taxon>Eukaryota</taxon>
        <taxon>Fungi</taxon>
        <taxon>Fungi incertae sedis</taxon>
        <taxon>Mucoromycota</taxon>
        <taxon>Mortierellomycotina</taxon>
        <taxon>Mortierellomycetes</taxon>
        <taxon>Mortierellales</taxon>
        <taxon>Mortierellaceae</taxon>
        <taxon>Lobosporangium</taxon>
    </lineage>
</organism>
<dbReference type="EMBL" id="MCFF01000004">
    <property type="protein sequence ID" value="ORZ27455.1"/>
    <property type="molecule type" value="Genomic_DNA"/>
</dbReference>
<keyword evidence="4" id="KW-1185">Reference proteome</keyword>
<dbReference type="InParanoid" id="A0A1Y2GID9"/>
<feature type="signal peptide" evidence="1">
    <location>
        <begin position="1"/>
        <end position="20"/>
    </location>
</feature>
<gene>
    <name evidence="3" type="ORF">BCR41DRAFT_346797</name>
    <name evidence="2" type="ORF">BCR41DRAFT_358069</name>
</gene>
<evidence type="ECO:0000313" key="3">
    <source>
        <dbReference type="EMBL" id="ORZ27455.1"/>
    </source>
</evidence>
<keyword evidence="1" id="KW-0732">Signal</keyword>
<evidence type="ECO:0000313" key="2">
    <source>
        <dbReference type="EMBL" id="ORZ10003.1"/>
    </source>
</evidence>
<dbReference type="EMBL" id="MCFF01000032">
    <property type="protein sequence ID" value="ORZ10003.1"/>
    <property type="molecule type" value="Genomic_DNA"/>
</dbReference>
<proteinExistence type="predicted"/>